<name>A0ACC1MN28_9APHY</name>
<organism evidence="1 2">
    <name type="scientific">Trametes sanguinea</name>
    <dbReference type="NCBI Taxonomy" id="158606"/>
    <lineage>
        <taxon>Eukaryota</taxon>
        <taxon>Fungi</taxon>
        <taxon>Dikarya</taxon>
        <taxon>Basidiomycota</taxon>
        <taxon>Agaricomycotina</taxon>
        <taxon>Agaricomycetes</taxon>
        <taxon>Polyporales</taxon>
        <taxon>Polyporaceae</taxon>
        <taxon>Trametes</taxon>
    </lineage>
</organism>
<accession>A0ACC1MN28</accession>
<gene>
    <name evidence="1" type="ORF">NUW54_g13456</name>
</gene>
<evidence type="ECO:0000313" key="2">
    <source>
        <dbReference type="Proteomes" id="UP001144978"/>
    </source>
</evidence>
<comment type="caution">
    <text evidence="1">The sequence shown here is derived from an EMBL/GenBank/DDBJ whole genome shotgun (WGS) entry which is preliminary data.</text>
</comment>
<keyword evidence="2" id="KW-1185">Reference proteome</keyword>
<reference evidence="1" key="1">
    <citation type="submission" date="2022-08" db="EMBL/GenBank/DDBJ databases">
        <title>Genome Sequence of Pycnoporus sanguineus.</title>
        <authorList>
            <person name="Buettner E."/>
        </authorList>
    </citation>
    <scope>NUCLEOTIDE SEQUENCE</scope>
    <source>
        <strain evidence="1">CG-C14</strain>
    </source>
</reference>
<protein>
    <submittedName>
        <fullName evidence="1">Uncharacterized protein</fullName>
    </submittedName>
</protein>
<evidence type="ECO:0000313" key="1">
    <source>
        <dbReference type="EMBL" id="KAJ2967623.1"/>
    </source>
</evidence>
<dbReference type="EMBL" id="JANSHE010006261">
    <property type="protein sequence ID" value="KAJ2967623.1"/>
    <property type="molecule type" value="Genomic_DNA"/>
</dbReference>
<sequence>MHSDAFDVIPFEDIKGDWKKLGSGSFGNVYKANYLGIDVAIKEVLPSNDYDVAKYFEREWRLMKEARHPNVVLYLGLSRAPDGRIFIISEYIENGNLRMYIHDKSKPFPWRLRLSFATDIARALAYLHARKCIHRDLKGENLLVTANGRLKITDFGFARIAARNEEESKRLTFCGTDSYMSPEILLGNEFDLPTDIFSLGVIFCEIAARKLADDNTFRRTAPFFNIDEDESALTKFPVNAPRPG</sequence>
<proteinExistence type="predicted"/>
<dbReference type="Proteomes" id="UP001144978">
    <property type="component" value="Unassembled WGS sequence"/>
</dbReference>